<evidence type="ECO:0000313" key="1">
    <source>
        <dbReference type="EMBL" id="NEW04432.1"/>
    </source>
</evidence>
<dbReference type="AlphaFoldDB" id="A0A6G3ZQL9"/>
<proteinExistence type="predicted"/>
<dbReference type="EMBL" id="JAAIKC010000001">
    <property type="protein sequence ID" value="NEW04432.1"/>
    <property type="molecule type" value="Genomic_DNA"/>
</dbReference>
<accession>A0A6G3ZQL9</accession>
<reference evidence="1" key="1">
    <citation type="submission" date="2020-02" db="EMBL/GenBank/DDBJ databases">
        <authorList>
            <person name="Shen X.-R."/>
            <person name="Zhang Y.-X."/>
        </authorList>
    </citation>
    <scope>NUCLEOTIDE SEQUENCE</scope>
    <source>
        <strain evidence="1">SYP-B3998</strain>
    </source>
</reference>
<sequence length="78" mass="8530">MSRILEAKRVVTSQMASIASDIPDSNPDFEGLGMLQEQALQLTKNVTAYLNSLANLEEAIAQQTEIVMKEMNGSDAEE</sequence>
<name>A0A6G3ZQL9_9BACL</name>
<gene>
    <name evidence="1" type="ORF">GK047_00130</name>
</gene>
<protein>
    <submittedName>
        <fullName evidence="1">Nucleoside-diphosphate sugar epimerase</fullName>
    </submittedName>
</protein>
<comment type="caution">
    <text evidence="1">The sequence shown here is derived from an EMBL/GenBank/DDBJ whole genome shotgun (WGS) entry which is preliminary data.</text>
</comment>
<organism evidence="1">
    <name type="scientific">Paenibacillus sp. SYP-B3998</name>
    <dbReference type="NCBI Taxonomy" id="2678564"/>
    <lineage>
        <taxon>Bacteria</taxon>
        <taxon>Bacillati</taxon>
        <taxon>Bacillota</taxon>
        <taxon>Bacilli</taxon>
        <taxon>Bacillales</taxon>
        <taxon>Paenibacillaceae</taxon>
        <taxon>Paenibacillus</taxon>
    </lineage>
</organism>